<name>R5W1Z1_9BACT</name>
<dbReference type="SUPFAM" id="SSF82679">
    <property type="entry name" value="N-utilization substance G protein NusG, N-terminal domain"/>
    <property type="match status" value="1"/>
</dbReference>
<dbReference type="EMBL" id="CBAT010000071">
    <property type="protein sequence ID" value="CCZ86792.1"/>
    <property type="molecule type" value="Genomic_DNA"/>
</dbReference>
<protein>
    <submittedName>
        <fullName evidence="3">Putative transcriptional regulator Updx-like protein</fullName>
    </submittedName>
</protein>
<sequence>MDSLHNNHSDVQGTIQSVTKTTGSPQWFVMRDLKRGNAKQPAYKLLSELNIRYFTPMVWKLRICQGKRVRQQVPFMPDLLFVYDSRKVLDPLVERIATLQYRFVKGGNHQPMTVRNADMERFIRAVDAMNNPCFYTPEEINPDMLGKKVRIVGGLLDGYEGCLQKMQGSRIKRLFVELPNLLTAAVEVQPEFIQLVKC</sequence>
<evidence type="ECO:0000256" key="1">
    <source>
        <dbReference type="ARBA" id="ARBA00023163"/>
    </source>
</evidence>
<proteinExistence type="predicted"/>
<gene>
    <name evidence="3" type="ORF">BN536_01642</name>
</gene>
<dbReference type="InterPro" id="IPR006645">
    <property type="entry name" value="NGN-like_dom"/>
</dbReference>
<dbReference type="GO" id="GO:0006354">
    <property type="term" value="P:DNA-templated transcription elongation"/>
    <property type="evidence" value="ECO:0007669"/>
    <property type="project" value="InterPro"/>
</dbReference>
<dbReference type="Proteomes" id="UP000018372">
    <property type="component" value="Unassembled WGS sequence"/>
</dbReference>
<dbReference type="CDD" id="cd09895">
    <property type="entry name" value="NGN_SP_UpxY"/>
    <property type="match status" value="1"/>
</dbReference>
<accession>R5W1Z1</accession>
<evidence type="ECO:0000259" key="2">
    <source>
        <dbReference type="Pfam" id="PF02357"/>
    </source>
</evidence>
<dbReference type="InterPro" id="IPR036735">
    <property type="entry name" value="NGN_dom_sf"/>
</dbReference>
<organism evidence="3 4">
    <name type="scientific">Phocaeicola plebeius CAG:211</name>
    <dbReference type="NCBI Taxonomy" id="1263052"/>
    <lineage>
        <taxon>Bacteria</taxon>
        <taxon>Pseudomonadati</taxon>
        <taxon>Bacteroidota</taxon>
        <taxon>Bacteroidia</taxon>
        <taxon>Bacteroidales</taxon>
        <taxon>Bacteroidaceae</taxon>
        <taxon>Phocaeicola</taxon>
    </lineage>
</organism>
<reference evidence="3" key="1">
    <citation type="submission" date="2012-11" db="EMBL/GenBank/DDBJ databases">
        <title>Dependencies among metagenomic species, viruses, plasmids and units of genetic variation.</title>
        <authorList>
            <person name="Nielsen H.B."/>
            <person name="Almeida M."/>
            <person name="Juncker A.S."/>
            <person name="Rasmussen S."/>
            <person name="Li J."/>
            <person name="Sunagawa S."/>
            <person name="Plichta D."/>
            <person name="Gautier L."/>
            <person name="Le Chatelier E."/>
            <person name="Peletier E."/>
            <person name="Bonde I."/>
            <person name="Nielsen T."/>
            <person name="Manichanh C."/>
            <person name="Arumugam M."/>
            <person name="Batto J."/>
            <person name="Santos M.B.Q.D."/>
            <person name="Blom N."/>
            <person name="Borruel N."/>
            <person name="Burgdorf K.S."/>
            <person name="Boumezbeur F."/>
            <person name="Casellas F."/>
            <person name="Dore J."/>
            <person name="Guarner F."/>
            <person name="Hansen T."/>
            <person name="Hildebrand F."/>
            <person name="Kaas R.S."/>
            <person name="Kennedy S."/>
            <person name="Kristiansen K."/>
            <person name="Kultima J.R."/>
            <person name="Leonard P."/>
            <person name="Levenez F."/>
            <person name="Lund O."/>
            <person name="Moumen B."/>
            <person name="Le Paslier D."/>
            <person name="Pons N."/>
            <person name="Pedersen O."/>
            <person name="Prifti E."/>
            <person name="Qin J."/>
            <person name="Raes J."/>
            <person name="Tap J."/>
            <person name="Tims S."/>
            <person name="Ussery D.W."/>
            <person name="Yamada T."/>
            <person name="MetaHit consortium"/>
            <person name="Renault P."/>
            <person name="Sicheritz-Ponten T."/>
            <person name="Bork P."/>
            <person name="Wang J."/>
            <person name="Brunak S."/>
            <person name="Ehrlich S.D."/>
        </authorList>
    </citation>
    <scope>NUCLEOTIDE SEQUENCE [LARGE SCALE GENOMIC DNA]</scope>
</reference>
<dbReference type="NCBIfam" id="NF033644">
    <property type="entry name" value="antiterm_UpxY"/>
    <property type="match status" value="1"/>
</dbReference>
<dbReference type="Pfam" id="PF02357">
    <property type="entry name" value="NusG"/>
    <property type="match status" value="1"/>
</dbReference>
<comment type="caution">
    <text evidence="3">The sequence shown here is derived from an EMBL/GenBank/DDBJ whole genome shotgun (WGS) entry which is preliminary data.</text>
</comment>
<evidence type="ECO:0000313" key="4">
    <source>
        <dbReference type="Proteomes" id="UP000018372"/>
    </source>
</evidence>
<keyword evidence="1" id="KW-0804">Transcription</keyword>
<feature type="domain" description="NusG-like N-terminal" evidence="2">
    <location>
        <begin position="26"/>
        <end position="122"/>
    </location>
</feature>
<evidence type="ECO:0000313" key="3">
    <source>
        <dbReference type="EMBL" id="CCZ86792.1"/>
    </source>
</evidence>
<dbReference type="Gene3D" id="3.30.70.940">
    <property type="entry name" value="NusG, N-terminal domain"/>
    <property type="match status" value="1"/>
</dbReference>
<dbReference type="AlphaFoldDB" id="R5W1Z1"/>